<proteinExistence type="predicted"/>
<dbReference type="PANTHER" id="PTHR45168">
    <property type="entry name" value="DNAJ HOMOLOG SUBFAMILY B MEMBER 2"/>
    <property type="match status" value="1"/>
</dbReference>
<dbReference type="PRINTS" id="PR00625">
    <property type="entry name" value="JDOMAIN"/>
</dbReference>
<dbReference type="Gene3D" id="1.10.287.110">
    <property type="entry name" value="DnaJ domain"/>
    <property type="match status" value="1"/>
</dbReference>
<dbReference type="CDD" id="cd06257">
    <property type="entry name" value="DnaJ"/>
    <property type="match status" value="1"/>
</dbReference>
<dbReference type="InterPro" id="IPR001623">
    <property type="entry name" value="DnaJ_domain"/>
</dbReference>
<gene>
    <name evidence="2" type="ORF">PGLA2088_LOCUS35494</name>
</gene>
<dbReference type="Pfam" id="PF00226">
    <property type="entry name" value="DnaJ"/>
    <property type="match status" value="1"/>
</dbReference>
<feature type="non-terminal residue" evidence="2">
    <location>
        <position position="74"/>
    </location>
</feature>
<protein>
    <recommendedName>
        <fullName evidence="1">J domain-containing protein</fullName>
    </recommendedName>
</protein>
<dbReference type="Proteomes" id="UP000626109">
    <property type="component" value="Unassembled WGS sequence"/>
</dbReference>
<dbReference type="GO" id="GO:0051082">
    <property type="term" value="F:unfolded protein binding"/>
    <property type="evidence" value="ECO:0007669"/>
    <property type="project" value="InterPro"/>
</dbReference>
<name>A0A813KQU1_POLGL</name>
<feature type="domain" description="J" evidence="1">
    <location>
        <begin position="6"/>
        <end position="72"/>
    </location>
</feature>
<dbReference type="PROSITE" id="PS50076">
    <property type="entry name" value="DNAJ_2"/>
    <property type="match status" value="1"/>
</dbReference>
<dbReference type="InterPro" id="IPR036869">
    <property type="entry name" value="J_dom_sf"/>
</dbReference>
<organism evidence="2 3">
    <name type="scientific">Polarella glacialis</name>
    <name type="common">Dinoflagellate</name>
    <dbReference type="NCBI Taxonomy" id="89957"/>
    <lineage>
        <taxon>Eukaryota</taxon>
        <taxon>Sar</taxon>
        <taxon>Alveolata</taxon>
        <taxon>Dinophyceae</taxon>
        <taxon>Suessiales</taxon>
        <taxon>Suessiaceae</taxon>
        <taxon>Polarella</taxon>
    </lineage>
</organism>
<dbReference type="PANTHER" id="PTHR45168:SF3">
    <property type="entry name" value="DNAJ HEAT SHOCK PROTEIN FAMILY (HSP40) MEMBER B2"/>
    <property type="match status" value="1"/>
</dbReference>
<feature type="non-terminal residue" evidence="2">
    <location>
        <position position="1"/>
    </location>
</feature>
<evidence type="ECO:0000259" key="1">
    <source>
        <dbReference type="PROSITE" id="PS50076"/>
    </source>
</evidence>
<evidence type="ECO:0000313" key="3">
    <source>
        <dbReference type="Proteomes" id="UP000626109"/>
    </source>
</evidence>
<dbReference type="AlphaFoldDB" id="A0A813KQU1"/>
<comment type="caution">
    <text evidence="2">The sequence shown here is derived from an EMBL/GenBank/DDBJ whole genome shotgun (WGS) entry which is preliminary data.</text>
</comment>
<dbReference type="EMBL" id="CAJNNW010031852">
    <property type="protein sequence ID" value="CAE8709507.1"/>
    <property type="molecule type" value="Genomic_DNA"/>
</dbReference>
<evidence type="ECO:0000313" key="2">
    <source>
        <dbReference type="EMBL" id="CAE8709507.1"/>
    </source>
</evidence>
<dbReference type="GO" id="GO:0030544">
    <property type="term" value="F:Hsp70 protein binding"/>
    <property type="evidence" value="ECO:0007669"/>
    <property type="project" value="InterPro"/>
</dbReference>
<reference evidence="2" key="1">
    <citation type="submission" date="2021-02" db="EMBL/GenBank/DDBJ databases">
        <authorList>
            <person name="Dougan E. K."/>
            <person name="Rhodes N."/>
            <person name="Thang M."/>
            <person name="Chan C."/>
        </authorList>
    </citation>
    <scope>NUCLEOTIDE SEQUENCE</scope>
</reference>
<sequence length="74" mass="8464">MSGAVDYYGVLGIPRDATEADVKKAYRKEALKWHPDKNPDNKENAEQVFKAVAEAYETLSSPEKRQLYDRFGKE</sequence>
<dbReference type="SUPFAM" id="SSF46565">
    <property type="entry name" value="Chaperone J-domain"/>
    <property type="match status" value="1"/>
</dbReference>
<dbReference type="InterPro" id="IPR043183">
    <property type="entry name" value="DNJB2/6-like"/>
</dbReference>
<accession>A0A813KQU1</accession>
<dbReference type="SMART" id="SM00271">
    <property type="entry name" value="DnaJ"/>
    <property type="match status" value="1"/>
</dbReference>